<proteinExistence type="predicted"/>
<evidence type="ECO:0000256" key="1">
    <source>
        <dbReference type="SAM" id="Coils"/>
    </source>
</evidence>
<protein>
    <submittedName>
        <fullName evidence="3">Uncharacterized protein</fullName>
    </submittedName>
</protein>
<keyword evidence="2" id="KW-0812">Transmembrane</keyword>
<dbReference type="AlphaFoldDB" id="X0TXB3"/>
<accession>X0TXB3</accession>
<reference evidence="3" key="1">
    <citation type="journal article" date="2014" name="Front. Microbiol.">
        <title>High frequency of phylogenetically diverse reductive dehalogenase-homologous genes in deep subseafloor sedimentary metagenomes.</title>
        <authorList>
            <person name="Kawai M."/>
            <person name="Futagami T."/>
            <person name="Toyoda A."/>
            <person name="Takaki Y."/>
            <person name="Nishi S."/>
            <person name="Hori S."/>
            <person name="Arai W."/>
            <person name="Tsubouchi T."/>
            <person name="Morono Y."/>
            <person name="Uchiyama I."/>
            <person name="Ito T."/>
            <person name="Fujiyama A."/>
            <person name="Inagaki F."/>
            <person name="Takami H."/>
        </authorList>
    </citation>
    <scope>NUCLEOTIDE SEQUENCE</scope>
    <source>
        <strain evidence="3">Expedition CK06-06</strain>
    </source>
</reference>
<gene>
    <name evidence="3" type="ORF">S01H1_22783</name>
</gene>
<dbReference type="EMBL" id="BARS01012943">
    <property type="protein sequence ID" value="GAF91806.1"/>
    <property type="molecule type" value="Genomic_DNA"/>
</dbReference>
<sequence length="108" mass="11357">MANGEDADRKSYASTIGGLVLALGLGGGGVGILAGSADTASDLTDIRTDIEEIRASQSDEEARIMALINAAVAESAERSRRVRDEIQSEIDAVEDKLHAMELEGRIQA</sequence>
<feature type="coiled-coil region" evidence="1">
    <location>
        <begin position="76"/>
        <end position="103"/>
    </location>
</feature>
<keyword evidence="1" id="KW-0175">Coiled coil</keyword>
<keyword evidence="2" id="KW-0472">Membrane</keyword>
<feature type="transmembrane region" description="Helical" evidence="2">
    <location>
        <begin position="12"/>
        <end position="34"/>
    </location>
</feature>
<evidence type="ECO:0000256" key="2">
    <source>
        <dbReference type="SAM" id="Phobius"/>
    </source>
</evidence>
<evidence type="ECO:0000313" key="3">
    <source>
        <dbReference type="EMBL" id="GAF91806.1"/>
    </source>
</evidence>
<organism evidence="3">
    <name type="scientific">marine sediment metagenome</name>
    <dbReference type="NCBI Taxonomy" id="412755"/>
    <lineage>
        <taxon>unclassified sequences</taxon>
        <taxon>metagenomes</taxon>
        <taxon>ecological metagenomes</taxon>
    </lineage>
</organism>
<name>X0TXB3_9ZZZZ</name>
<feature type="non-terminal residue" evidence="3">
    <location>
        <position position="108"/>
    </location>
</feature>
<comment type="caution">
    <text evidence="3">The sequence shown here is derived from an EMBL/GenBank/DDBJ whole genome shotgun (WGS) entry which is preliminary data.</text>
</comment>
<keyword evidence="2" id="KW-1133">Transmembrane helix</keyword>